<protein>
    <submittedName>
        <fullName evidence="1">Uncharacterized protein</fullName>
    </submittedName>
</protein>
<proteinExistence type="predicted"/>
<organism evidence="1">
    <name type="scientific">Hyperionvirus sp</name>
    <dbReference type="NCBI Taxonomy" id="2487770"/>
    <lineage>
        <taxon>Viruses</taxon>
        <taxon>Varidnaviria</taxon>
        <taxon>Bamfordvirae</taxon>
        <taxon>Nucleocytoviricota</taxon>
        <taxon>Megaviricetes</taxon>
        <taxon>Imitervirales</taxon>
        <taxon>Mimiviridae</taxon>
        <taxon>Klosneuvirinae</taxon>
    </lineage>
</organism>
<reference evidence="1" key="1">
    <citation type="submission" date="2018-10" db="EMBL/GenBank/DDBJ databases">
        <title>Hidden diversity of soil giant viruses.</title>
        <authorList>
            <person name="Schulz F."/>
            <person name="Alteio L."/>
            <person name="Goudeau D."/>
            <person name="Ryan E.M."/>
            <person name="Malmstrom R.R."/>
            <person name="Blanchard J."/>
            <person name="Woyke T."/>
        </authorList>
    </citation>
    <scope>NUCLEOTIDE SEQUENCE</scope>
    <source>
        <strain evidence="1">HYV1</strain>
    </source>
</reference>
<accession>A0A3G5AAM1</accession>
<evidence type="ECO:0000313" key="1">
    <source>
        <dbReference type="EMBL" id="AYV83604.1"/>
    </source>
</evidence>
<dbReference type="EMBL" id="MK072391">
    <property type="protein sequence ID" value="AYV83604.1"/>
    <property type="molecule type" value="Genomic_DNA"/>
</dbReference>
<sequence length="105" mass="12388">MLPNKSVFMKKLSQTPKMSYHAILQTIPKESYIAPQSDKMDKIEIRWRFIHIPLHGKIHKVVEISKSASGHPREYLDKNSQWIQTTVSPSYDPFVVKQYFYYTDT</sequence>
<name>A0A3G5AAM1_9VIRU</name>
<gene>
    <name evidence="1" type="ORF">Hyperionvirus9_21</name>
</gene>